<accession>A0A835PUZ3</accession>
<comment type="caution">
    <text evidence="2">The sequence shown here is derived from an EMBL/GenBank/DDBJ whole genome shotgun (WGS) entry which is preliminary data.</text>
</comment>
<dbReference type="AlphaFoldDB" id="A0A835PUZ3"/>
<dbReference type="Proteomes" id="UP000639772">
    <property type="component" value="Chromosome 12"/>
</dbReference>
<evidence type="ECO:0000313" key="3">
    <source>
        <dbReference type="Proteomes" id="UP000636800"/>
    </source>
</evidence>
<evidence type="ECO:0000313" key="1">
    <source>
        <dbReference type="EMBL" id="KAG0458436.1"/>
    </source>
</evidence>
<evidence type="ECO:0000313" key="2">
    <source>
        <dbReference type="EMBL" id="KAG0460204.1"/>
    </source>
</evidence>
<sequence length="101" mass="11236">MVVRKMDLYTCDLNDLREEARPCDLMKVAVNYSILKGNPLHVNLKMVVVANGEECIKSRACGSGVRGNVPGTMGGHSLLWMPTLSSECRNCKYKFKQGCVR</sequence>
<reference evidence="3 4" key="1">
    <citation type="journal article" date="2020" name="Nat. Food">
        <title>A phased Vanilla planifolia genome enables genetic improvement of flavour and production.</title>
        <authorList>
            <person name="Hasing T."/>
            <person name="Tang H."/>
            <person name="Brym M."/>
            <person name="Khazi F."/>
            <person name="Huang T."/>
            <person name="Chambers A.H."/>
        </authorList>
    </citation>
    <scope>NUCLEOTIDE SEQUENCE [LARGE SCALE GENOMIC DNA]</scope>
    <source>
        <tissue evidence="2">Leaf</tissue>
    </source>
</reference>
<dbReference type="EMBL" id="JADCNL010000012">
    <property type="protein sequence ID" value="KAG0458436.1"/>
    <property type="molecule type" value="Genomic_DNA"/>
</dbReference>
<organism evidence="2 4">
    <name type="scientific">Vanilla planifolia</name>
    <name type="common">Vanilla</name>
    <dbReference type="NCBI Taxonomy" id="51239"/>
    <lineage>
        <taxon>Eukaryota</taxon>
        <taxon>Viridiplantae</taxon>
        <taxon>Streptophyta</taxon>
        <taxon>Embryophyta</taxon>
        <taxon>Tracheophyta</taxon>
        <taxon>Spermatophyta</taxon>
        <taxon>Magnoliopsida</taxon>
        <taxon>Liliopsida</taxon>
        <taxon>Asparagales</taxon>
        <taxon>Orchidaceae</taxon>
        <taxon>Vanilloideae</taxon>
        <taxon>Vanilleae</taxon>
        <taxon>Vanilla</taxon>
    </lineage>
</organism>
<keyword evidence="3" id="KW-1185">Reference proteome</keyword>
<name>A0A835PUZ3_VANPL</name>
<gene>
    <name evidence="2" type="ORF">HPP92_023332</name>
    <name evidence="1" type="ORF">HPP92_023593</name>
</gene>
<dbReference type="EMBL" id="JADCNM010000012">
    <property type="protein sequence ID" value="KAG0460204.1"/>
    <property type="molecule type" value="Genomic_DNA"/>
</dbReference>
<proteinExistence type="predicted"/>
<protein>
    <submittedName>
        <fullName evidence="2">Uncharacterized protein</fullName>
    </submittedName>
</protein>
<dbReference type="Proteomes" id="UP000636800">
    <property type="component" value="Chromosome 12"/>
</dbReference>
<evidence type="ECO:0000313" key="4">
    <source>
        <dbReference type="Proteomes" id="UP000639772"/>
    </source>
</evidence>